<dbReference type="EMBL" id="JAYMGO010000005">
    <property type="protein sequence ID" value="KAL1274737.1"/>
    <property type="molecule type" value="Genomic_DNA"/>
</dbReference>
<feature type="region of interest" description="Disordered" evidence="1">
    <location>
        <begin position="98"/>
        <end position="158"/>
    </location>
</feature>
<organism evidence="2 3">
    <name type="scientific">Cirrhinus molitorella</name>
    <name type="common">mud carp</name>
    <dbReference type="NCBI Taxonomy" id="172907"/>
    <lineage>
        <taxon>Eukaryota</taxon>
        <taxon>Metazoa</taxon>
        <taxon>Chordata</taxon>
        <taxon>Craniata</taxon>
        <taxon>Vertebrata</taxon>
        <taxon>Euteleostomi</taxon>
        <taxon>Actinopterygii</taxon>
        <taxon>Neopterygii</taxon>
        <taxon>Teleostei</taxon>
        <taxon>Ostariophysi</taxon>
        <taxon>Cypriniformes</taxon>
        <taxon>Cyprinidae</taxon>
        <taxon>Labeoninae</taxon>
        <taxon>Labeonini</taxon>
        <taxon>Cirrhinus</taxon>
    </lineage>
</organism>
<evidence type="ECO:0000256" key="1">
    <source>
        <dbReference type="SAM" id="MobiDB-lite"/>
    </source>
</evidence>
<accession>A0ABR3NDA9</accession>
<comment type="caution">
    <text evidence="2">The sequence shown here is derived from an EMBL/GenBank/DDBJ whole genome shotgun (WGS) entry which is preliminary data.</text>
</comment>
<gene>
    <name evidence="2" type="ORF">QQF64_027551</name>
</gene>
<feature type="compositionally biased region" description="Basic and acidic residues" evidence="1">
    <location>
        <begin position="132"/>
        <end position="146"/>
    </location>
</feature>
<proteinExistence type="predicted"/>
<name>A0ABR3NDA9_9TELE</name>
<protein>
    <submittedName>
        <fullName evidence="2">Uncharacterized protein</fullName>
    </submittedName>
</protein>
<sequence>MRKLDYLLRSERADASLSVQPIINAISGQPSAEPLTRPLAFIPCRLGQAAAEREATERPSREGRRCDLWPVEALRSRARRQRHRESLFCRVRPSLGDEGGQSFKCTSPPDYSEGSPTRRQSPFPARPPATPKQKEKMSERATEGGRRGATGATKEKKKVFRHGCETRGGAQFRSWDGRGTWPRLARCLEETATRSDRPAEKGRGGVSRSGPAKEEAKRLGVQLSISKGFGFRRAKDSTLAIMREGAVRLHSPLHIY</sequence>
<evidence type="ECO:0000313" key="3">
    <source>
        <dbReference type="Proteomes" id="UP001558613"/>
    </source>
</evidence>
<keyword evidence="3" id="KW-1185">Reference proteome</keyword>
<feature type="compositionally biased region" description="Basic and acidic residues" evidence="1">
    <location>
        <begin position="192"/>
        <end position="203"/>
    </location>
</feature>
<evidence type="ECO:0000313" key="2">
    <source>
        <dbReference type="EMBL" id="KAL1274737.1"/>
    </source>
</evidence>
<reference evidence="2 3" key="1">
    <citation type="submission" date="2023-09" db="EMBL/GenBank/DDBJ databases">
        <authorList>
            <person name="Wang M."/>
        </authorList>
    </citation>
    <scope>NUCLEOTIDE SEQUENCE [LARGE SCALE GENOMIC DNA]</scope>
    <source>
        <strain evidence="2">GT-2023</strain>
        <tissue evidence="2">Liver</tissue>
    </source>
</reference>
<feature type="region of interest" description="Disordered" evidence="1">
    <location>
        <begin position="192"/>
        <end position="215"/>
    </location>
</feature>
<dbReference type="Proteomes" id="UP001558613">
    <property type="component" value="Unassembled WGS sequence"/>
</dbReference>